<gene>
    <name evidence="1" type="ORF">CINCED_3A025605</name>
</gene>
<dbReference type="Proteomes" id="UP000325440">
    <property type="component" value="Unassembled WGS sequence"/>
</dbReference>
<organism evidence="1 2">
    <name type="scientific">Cinara cedri</name>
    <dbReference type="NCBI Taxonomy" id="506608"/>
    <lineage>
        <taxon>Eukaryota</taxon>
        <taxon>Metazoa</taxon>
        <taxon>Ecdysozoa</taxon>
        <taxon>Arthropoda</taxon>
        <taxon>Hexapoda</taxon>
        <taxon>Insecta</taxon>
        <taxon>Pterygota</taxon>
        <taxon>Neoptera</taxon>
        <taxon>Paraneoptera</taxon>
        <taxon>Hemiptera</taxon>
        <taxon>Sternorrhyncha</taxon>
        <taxon>Aphidomorpha</taxon>
        <taxon>Aphidoidea</taxon>
        <taxon>Aphididae</taxon>
        <taxon>Lachninae</taxon>
        <taxon>Cinara</taxon>
    </lineage>
</organism>
<dbReference type="AlphaFoldDB" id="A0A5E4M574"/>
<protein>
    <submittedName>
        <fullName evidence="1">Uncharacterized protein</fullName>
    </submittedName>
</protein>
<evidence type="ECO:0000313" key="2">
    <source>
        <dbReference type="Proteomes" id="UP000325440"/>
    </source>
</evidence>
<proteinExistence type="predicted"/>
<accession>A0A5E4M574</accession>
<reference evidence="1 2" key="1">
    <citation type="submission" date="2019-08" db="EMBL/GenBank/DDBJ databases">
        <authorList>
            <person name="Alioto T."/>
            <person name="Alioto T."/>
            <person name="Gomez Garrido J."/>
        </authorList>
    </citation>
    <scope>NUCLEOTIDE SEQUENCE [LARGE SCALE GENOMIC DNA]</scope>
</reference>
<dbReference type="EMBL" id="CABPRJ010000008">
    <property type="protein sequence ID" value="VVC25013.1"/>
    <property type="molecule type" value="Genomic_DNA"/>
</dbReference>
<keyword evidence="2" id="KW-1185">Reference proteome</keyword>
<dbReference type="OrthoDB" id="6630782at2759"/>
<evidence type="ECO:0000313" key="1">
    <source>
        <dbReference type="EMBL" id="VVC25013.1"/>
    </source>
</evidence>
<name>A0A5E4M574_9HEMI</name>
<sequence>MASSVMIQAAIIGFLVISTAFADTKLLKKNNKRYSLDVENINLQSSVPSAFSSGSRYFGPSTPAPFIFDSSFSRTSAPFKSFSYSSTPAPFIFGNSLSSSSFSRGAVANAIDGSSTPAPFFGGDSFFGTVTVDRPVPYPVEKSVPYPVQVPVEVKVPVPVSAPTQRFATVHYYQGSPAALGYGSSQALIGKSGYNQFLSGAGPTYGSSLYSANSSPASFYSSTPASASLFGSYAGALSGYSSTASPLNAYSSTAASPAGFFDSNVAQEGFVSSTSSPFGFGQNSFYSSSTPAPFNSFSADSASVDSSLLTDSANWGSSAGETVAAEDSSTEQLNIVKK</sequence>